<keyword evidence="2" id="KW-0732">Signal</keyword>
<keyword evidence="4" id="KW-1185">Reference proteome</keyword>
<feature type="signal peptide" evidence="2">
    <location>
        <begin position="1"/>
        <end position="23"/>
    </location>
</feature>
<evidence type="ECO:0000313" key="3">
    <source>
        <dbReference type="EMBL" id="SEL01400.1"/>
    </source>
</evidence>
<accession>A0A1H7LR77</accession>
<proteinExistence type="predicted"/>
<dbReference type="STRING" id="1233.SAMN05216387_104140"/>
<dbReference type="OrthoDB" id="8907005at2"/>
<dbReference type="AlphaFoldDB" id="A0A1H7LR77"/>
<evidence type="ECO:0000313" key="4">
    <source>
        <dbReference type="Proteomes" id="UP000198620"/>
    </source>
</evidence>
<reference evidence="3 4" key="1">
    <citation type="submission" date="2016-10" db="EMBL/GenBank/DDBJ databases">
        <authorList>
            <person name="de Groot N.N."/>
        </authorList>
    </citation>
    <scope>NUCLEOTIDE SEQUENCE [LARGE SCALE GENOMIC DNA]</scope>
    <source>
        <strain evidence="3 4">Nv1</strain>
    </source>
</reference>
<organism evidence="3 4">
    <name type="scientific">Nitrosovibrio tenuis</name>
    <dbReference type="NCBI Taxonomy" id="1233"/>
    <lineage>
        <taxon>Bacteria</taxon>
        <taxon>Pseudomonadati</taxon>
        <taxon>Pseudomonadota</taxon>
        <taxon>Betaproteobacteria</taxon>
        <taxon>Nitrosomonadales</taxon>
        <taxon>Nitrosomonadaceae</taxon>
        <taxon>Nitrosovibrio</taxon>
    </lineage>
</organism>
<protein>
    <recommendedName>
        <fullName evidence="5">PBP domain-containing protein</fullName>
    </recommendedName>
</protein>
<feature type="region of interest" description="Disordered" evidence="1">
    <location>
        <begin position="479"/>
        <end position="499"/>
    </location>
</feature>
<feature type="compositionally biased region" description="Polar residues" evidence="1">
    <location>
        <begin position="481"/>
        <end position="499"/>
    </location>
</feature>
<sequence>MTMKLSKIALAVASICATPAAFALTPAQIAAGPTTYVWLSGNSAPANAVFRSVLSLCNGLAGNTGTNDAHMYLESTGTEPGKSSGDRVAYACTMNSIAGSLAGKKVVVYHTVEGGSFNAYAPHLSMAGEPNSHGYLPGNLQRVNDLALQGGGGKCAAGAASATSVTLNGVTSNIGRYNSCDLVTKTFTTALKGDAAGVAGQSYPDGGFSDTEYPINKQNLQIGTGLASIGSEVATNIGQVFGVGVSYPLYFQLQKNDVAAGILSAATCTTGFTAAAPNLALACQPNLPAQRYSAIANVATIGGVDGSLFGGPAGSVVNLARRVPTSGTQSASNIRFLAKPCATGISQGALEPARATDSTATAVVTEQSSTGGVKTALNAASLAGQFGLGVISGDNTPAPTATTDRWAFVKLNRVSPNSDAQQRAEAMDGSYDFWYEMAAFTAGGTISPASSAGAALIAAATATLGSSDLKGIFATPLAGSSGPTSTGARLGNSCQPAIQ</sequence>
<feature type="chain" id="PRO_5011536704" description="PBP domain-containing protein" evidence="2">
    <location>
        <begin position="24"/>
        <end position="499"/>
    </location>
</feature>
<dbReference type="EMBL" id="FOBH01000004">
    <property type="protein sequence ID" value="SEL01400.1"/>
    <property type="molecule type" value="Genomic_DNA"/>
</dbReference>
<evidence type="ECO:0000256" key="2">
    <source>
        <dbReference type="SAM" id="SignalP"/>
    </source>
</evidence>
<dbReference type="Proteomes" id="UP000198620">
    <property type="component" value="Unassembled WGS sequence"/>
</dbReference>
<dbReference type="RefSeq" id="WP_090828365.1">
    <property type="nucleotide sequence ID" value="NZ_FOBH01000004.1"/>
</dbReference>
<name>A0A1H7LR77_9PROT</name>
<evidence type="ECO:0008006" key="5">
    <source>
        <dbReference type="Google" id="ProtNLM"/>
    </source>
</evidence>
<evidence type="ECO:0000256" key="1">
    <source>
        <dbReference type="SAM" id="MobiDB-lite"/>
    </source>
</evidence>
<gene>
    <name evidence="3" type="ORF">SAMN05216387_104140</name>
</gene>